<evidence type="ECO:0000313" key="14">
    <source>
        <dbReference type="EMBL" id="QYY42104.1"/>
    </source>
</evidence>
<gene>
    <name evidence="14" type="ORF">K3F53_14705</name>
    <name evidence="15" type="ORF">SAMN04489735_10121</name>
</gene>
<evidence type="ECO:0000256" key="12">
    <source>
        <dbReference type="SAM" id="Phobius"/>
    </source>
</evidence>
<comment type="subcellular location">
    <subcellularLocation>
        <location evidence="2">Membrane</location>
        <topology evidence="2">Multi-pass membrane protein</topology>
    </subcellularLocation>
</comment>
<keyword evidence="6" id="KW-0479">Metal-binding</keyword>
<evidence type="ECO:0000256" key="8">
    <source>
        <dbReference type="ARBA" id="ARBA00022833"/>
    </source>
</evidence>
<dbReference type="PANTHER" id="PTHR39188:SF3">
    <property type="entry name" value="STAGE IV SPORULATION PROTEIN FB"/>
    <property type="match status" value="1"/>
</dbReference>
<evidence type="ECO:0000256" key="10">
    <source>
        <dbReference type="ARBA" id="ARBA00023049"/>
    </source>
</evidence>
<evidence type="ECO:0000256" key="11">
    <source>
        <dbReference type="ARBA" id="ARBA00023136"/>
    </source>
</evidence>
<dbReference type="Pfam" id="PF02163">
    <property type="entry name" value="Peptidase_M50"/>
    <property type="match status" value="2"/>
</dbReference>
<comment type="similarity">
    <text evidence="3">Belongs to the peptidase M50B family.</text>
</comment>
<evidence type="ECO:0000256" key="5">
    <source>
        <dbReference type="ARBA" id="ARBA00022692"/>
    </source>
</evidence>
<dbReference type="AlphaFoldDB" id="A0A1G7ZR80"/>
<evidence type="ECO:0000259" key="13">
    <source>
        <dbReference type="Pfam" id="PF02163"/>
    </source>
</evidence>
<feature type="transmembrane region" description="Helical" evidence="12">
    <location>
        <begin position="79"/>
        <end position="102"/>
    </location>
</feature>
<dbReference type="GO" id="GO:0046872">
    <property type="term" value="F:metal ion binding"/>
    <property type="evidence" value="ECO:0007669"/>
    <property type="project" value="UniProtKB-KW"/>
</dbReference>
<dbReference type="CDD" id="cd06161">
    <property type="entry name" value="S2P-M50_SpoIVFB"/>
    <property type="match status" value="1"/>
</dbReference>
<dbReference type="RefSeq" id="WP_057897898.1">
    <property type="nucleotide sequence ID" value="NZ_CP080764.1"/>
</dbReference>
<evidence type="ECO:0000256" key="2">
    <source>
        <dbReference type="ARBA" id="ARBA00004141"/>
    </source>
</evidence>
<evidence type="ECO:0000256" key="1">
    <source>
        <dbReference type="ARBA" id="ARBA00001947"/>
    </source>
</evidence>
<dbReference type="GeneID" id="97142629"/>
<name>A0A1G7ZR80_ANETH</name>
<keyword evidence="17" id="KW-1185">Reference proteome</keyword>
<feature type="transmembrane region" description="Helical" evidence="12">
    <location>
        <begin position="12"/>
        <end position="37"/>
    </location>
</feature>
<evidence type="ECO:0000256" key="3">
    <source>
        <dbReference type="ARBA" id="ARBA00007931"/>
    </source>
</evidence>
<feature type="domain" description="Peptidase M50" evidence="13">
    <location>
        <begin position="103"/>
        <end position="142"/>
    </location>
</feature>
<evidence type="ECO:0000256" key="7">
    <source>
        <dbReference type="ARBA" id="ARBA00022801"/>
    </source>
</evidence>
<dbReference type="PANTHER" id="PTHR39188">
    <property type="entry name" value="MEMBRANE-ASSOCIATED ZINC METALLOPROTEASE M50B"/>
    <property type="match status" value="1"/>
</dbReference>
<keyword evidence="5 12" id="KW-0812">Transmembrane</keyword>
<feature type="transmembrane region" description="Helical" evidence="12">
    <location>
        <begin position="150"/>
        <end position="171"/>
    </location>
</feature>
<sequence>MNNISLHVHPLFWLIMLGALLVGQFMEVITLFSIVLLHELGHVTAARWYGWRVKRIELLPFGGVLEIEEWGNTMPGAEFVVALAGPLVNALLIVFGLAMMQLEIWSSVWTAFFVYSNLLIGGFNLLPIWPLDGGRVMQTALSLVLPYRQAMLWSIYISGAGAAGLIAWSLSFEPSPHLNGLAVAFYLLFSAWMAYRQRHVQFIRFLLARKTQLEEGLGPEIERLVSVPPTLTLAQAVKKIKRNSYQFFIVHGRSLPSSGTVFSEKVLLAYYFSGRSPHCAVEELLR</sequence>
<evidence type="ECO:0000313" key="16">
    <source>
        <dbReference type="Proteomes" id="UP000198956"/>
    </source>
</evidence>
<dbReference type="Proteomes" id="UP000198956">
    <property type="component" value="Unassembled WGS sequence"/>
</dbReference>
<keyword evidence="4" id="KW-0645">Protease</keyword>
<evidence type="ECO:0000256" key="6">
    <source>
        <dbReference type="ARBA" id="ARBA00022723"/>
    </source>
</evidence>
<dbReference type="GO" id="GO:0006508">
    <property type="term" value="P:proteolysis"/>
    <property type="evidence" value="ECO:0007669"/>
    <property type="project" value="UniProtKB-KW"/>
</dbReference>
<feature type="transmembrane region" description="Helical" evidence="12">
    <location>
        <begin position="177"/>
        <end position="195"/>
    </location>
</feature>
<dbReference type="GO" id="GO:0016020">
    <property type="term" value="C:membrane"/>
    <property type="evidence" value="ECO:0007669"/>
    <property type="project" value="UniProtKB-SubCell"/>
</dbReference>
<proteinExistence type="inferred from homology"/>
<reference evidence="15 16" key="1">
    <citation type="submission" date="2016-10" db="EMBL/GenBank/DDBJ databases">
        <authorList>
            <person name="de Groot N.N."/>
        </authorList>
    </citation>
    <scope>NUCLEOTIDE SEQUENCE [LARGE SCALE GENOMIC DNA]</scope>
    <source>
        <strain evidence="15 16">L 420-91</strain>
    </source>
</reference>
<dbReference type="GO" id="GO:0008237">
    <property type="term" value="F:metallopeptidase activity"/>
    <property type="evidence" value="ECO:0007669"/>
    <property type="project" value="UniProtKB-KW"/>
</dbReference>
<evidence type="ECO:0000256" key="9">
    <source>
        <dbReference type="ARBA" id="ARBA00022989"/>
    </source>
</evidence>
<dbReference type="Proteomes" id="UP000826616">
    <property type="component" value="Chromosome"/>
</dbReference>
<dbReference type="EMBL" id="FNDE01000012">
    <property type="protein sequence ID" value="SDH11188.1"/>
    <property type="molecule type" value="Genomic_DNA"/>
</dbReference>
<evidence type="ECO:0000313" key="17">
    <source>
        <dbReference type="Proteomes" id="UP000826616"/>
    </source>
</evidence>
<organism evidence="15 16">
    <name type="scientific">Aneurinibacillus thermoaerophilus</name>
    <dbReference type="NCBI Taxonomy" id="143495"/>
    <lineage>
        <taxon>Bacteria</taxon>
        <taxon>Bacillati</taxon>
        <taxon>Bacillota</taxon>
        <taxon>Bacilli</taxon>
        <taxon>Bacillales</taxon>
        <taxon>Paenibacillaceae</taxon>
        <taxon>Aneurinibacillus group</taxon>
        <taxon>Aneurinibacillus</taxon>
    </lineage>
</organism>
<evidence type="ECO:0000256" key="4">
    <source>
        <dbReference type="ARBA" id="ARBA00022670"/>
    </source>
</evidence>
<dbReference type="EMBL" id="CP080764">
    <property type="protein sequence ID" value="QYY42104.1"/>
    <property type="molecule type" value="Genomic_DNA"/>
</dbReference>
<comment type="cofactor">
    <cofactor evidence="1">
        <name>Zn(2+)</name>
        <dbReference type="ChEBI" id="CHEBI:29105"/>
    </cofactor>
</comment>
<evidence type="ECO:0000313" key="15">
    <source>
        <dbReference type="EMBL" id="SDH11188.1"/>
    </source>
</evidence>
<accession>A0A1G7ZR80</accession>
<feature type="domain" description="Peptidase M50" evidence="13">
    <location>
        <begin position="28"/>
        <end position="100"/>
    </location>
</feature>
<feature type="transmembrane region" description="Helical" evidence="12">
    <location>
        <begin position="108"/>
        <end position="129"/>
    </location>
</feature>
<keyword evidence="9 12" id="KW-1133">Transmembrane helix</keyword>
<protein>
    <submittedName>
        <fullName evidence="14">M50 family metallopeptidase</fullName>
    </submittedName>
    <submittedName>
        <fullName evidence="15">Stage IV sporulation protein FB</fullName>
    </submittedName>
</protein>
<keyword evidence="11 12" id="KW-0472">Membrane</keyword>
<keyword evidence="10" id="KW-0482">Metalloprotease</keyword>
<keyword evidence="7" id="KW-0378">Hydrolase</keyword>
<keyword evidence="8" id="KW-0862">Zinc</keyword>
<reference evidence="14 17" key="2">
    <citation type="submission" date="2021-08" db="EMBL/GenBank/DDBJ databases">
        <title>Complete genome sequence of the strain Aneurinibacillus thermoaerophilus CCM 8960.</title>
        <authorList>
            <person name="Musilova J."/>
            <person name="Kourilova X."/>
            <person name="Pernicova I."/>
            <person name="Bezdicek M."/>
            <person name="Lengerova M."/>
            <person name="Obruca S."/>
            <person name="Sedlar K."/>
        </authorList>
    </citation>
    <scope>NUCLEOTIDE SEQUENCE [LARGE SCALE GENOMIC DNA]</scope>
    <source>
        <strain evidence="14 17">CCM 8960</strain>
    </source>
</reference>
<dbReference type="InterPro" id="IPR008915">
    <property type="entry name" value="Peptidase_M50"/>
</dbReference>